<evidence type="ECO:0000256" key="1">
    <source>
        <dbReference type="ARBA" id="ARBA00004496"/>
    </source>
</evidence>
<comment type="caution">
    <text evidence="19">The sequence shown here is derived from an EMBL/GenBank/DDBJ whole genome shotgun (WGS) entry which is preliminary data.</text>
</comment>
<dbReference type="GO" id="GO:0006241">
    <property type="term" value="P:CTP biosynthetic process"/>
    <property type="evidence" value="ECO:0007669"/>
    <property type="project" value="UniProtKB-UniRule"/>
</dbReference>
<evidence type="ECO:0000256" key="5">
    <source>
        <dbReference type="ARBA" id="ARBA00022490"/>
    </source>
</evidence>
<feature type="domain" description="Nucleoside diphosphate kinase-like" evidence="18">
    <location>
        <begin position="2"/>
        <end position="139"/>
    </location>
</feature>
<dbReference type="InterPro" id="IPR034907">
    <property type="entry name" value="NDK-like_dom"/>
</dbReference>
<accession>A0A9D8KF71</accession>
<dbReference type="FunFam" id="3.30.70.141:FF:000001">
    <property type="entry name" value="Nucleoside diphosphate kinase"/>
    <property type="match status" value="1"/>
</dbReference>
<comment type="cofactor">
    <cofactor evidence="14">
        <name>Mg(2+)</name>
        <dbReference type="ChEBI" id="CHEBI:18420"/>
    </cofactor>
</comment>
<organism evidence="19 20">
    <name type="scientific">Candidatus Zymogenus saltonus</name>
    <dbReference type="NCBI Taxonomy" id="2844893"/>
    <lineage>
        <taxon>Bacteria</taxon>
        <taxon>Deltaproteobacteria</taxon>
        <taxon>Candidatus Zymogenia</taxon>
        <taxon>Candidatus Zymogeniales</taxon>
        <taxon>Candidatus Zymogenaceae</taxon>
        <taxon>Candidatus Zymogenus</taxon>
    </lineage>
</organism>
<evidence type="ECO:0000256" key="7">
    <source>
        <dbReference type="ARBA" id="ARBA00022679"/>
    </source>
</evidence>
<dbReference type="PROSITE" id="PS51374">
    <property type="entry name" value="NDPK_LIKE"/>
    <property type="match status" value="1"/>
</dbReference>
<dbReference type="GO" id="GO:0005737">
    <property type="term" value="C:cytoplasm"/>
    <property type="evidence" value="ECO:0007669"/>
    <property type="project" value="UniProtKB-SubCell"/>
</dbReference>
<reference evidence="19" key="2">
    <citation type="submission" date="2021-01" db="EMBL/GenBank/DDBJ databases">
        <authorList>
            <person name="Hahn C.R."/>
            <person name="Youssef N.H."/>
            <person name="Elshahed M."/>
        </authorList>
    </citation>
    <scope>NUCLEOTIDE SEQUENCE</scope>
    <source>
        <strain evidence="19">Zod_Metabat.24</strain>
    </source>
</reference>
<feature type="active site" description="Pros-phosphohistidine intermediate" evidence="14 15">
    <location>
        <position position="116"/>
    </location>
</feature>
<evidence type="ECO:0000256" key="2">
    <source>
        <dbReference type="ARBA" id="ARBA00008142"/>
    </source>
</evidence>
<protein>
    <recommendedName>
        <fullName evidence="4 14">Nucleoside diphosphate kinase</fullName>
        <shortName evidence="14">NDK</shortName>
        <shortName evidence="14">NDP kinase</shortName>
        <ecNumber evidence="3 14">2.7.4.6</ecNumber>
    </recommendedName>
    <alternativeName>
        <fullName evidence="14">Nucleoside-2-P kinase</fullName>
    </alternativeName>
</protein>
<comment type="catalytic activity">
    <reaction evidence="14">
        <text>a ribonucleoside 5'-diphosphate + ATP = a ribonucleoside 5'-triphosphate + ADP</text>
        <dbReference type="Rhea" id="RHEA:18113"/>
        <dbReference type="ChEBI" id="CHEBI:30616"/>
        <dbReference type="ChEBI" id="CHEBI:57930"/>
        <dbReference type="ChEBI" id="CHEBI:61557"/>
        <dbReference type="ChEBI" id="CHEBI:456216"/>
        <dbReference type="EC" id="2.7.4.6"/>
    </reaction>
</comment>
<evidence type="ECO:0000313" key="19">
    <source>
        <dbReference type="EMBL" id="MBN1573029.1"/>
    </source>
</evidence>
<dbReference type="Pfam" id="PF00334">
    <property type="entry name" value="NDK"/>
    <property type="match status" value="1"/>
</dbReference>
<feature type="binding site" evidence="14 15">
    <location>
        <position position="103"/>
    </location>
    <ligand>
        <name>ATP</name>
        <dbReference type="ChEBI" id="CHEBI:30616"/>
    </ligand>
</feature>
<feature type="binding site" evidence="14 15">
    <location>
        <position position="10"/>
    </location>
    <ligand>
        <name>ATP</name>
        <dbReference type="ChEBI" id="CHEBI:30616"/>
    </ligand>
</feature>
<keyword evidence="8 14" id="KW-0479">Metal-binding</keyword>
<dbReference type="AlphaFoldDB" id="A0A9D8KF71"/>
<dbReference type="SUPFAM" id="SSF54919">
    <property type="entry name" value="Nucleoside diphosphate kinase, NDK"/>
    <property type="match status" value="1"/>
</dbReference>
<keyword evidence="9 14" id="KW-0547">Nucleotide-binding</keyword>
<feature type="binding site" evidence="14 15">
    <location>
        <position position="92"/>
    </location>
    <ligand>
        <name>ATP</name>
        <dbReference type="ChEBI" id="CHEBI:30616"/>
    </ligand>
</feature>
<feature type="binding site" evidence="14 15">
    <location>
        <position position="113"/>
    </location>
    <ligand>
        <name>ATP</name>
        <dbReference type="ChEBI" id="CHEBI:30616"/>
    </ligand>
</feature>
<evidence type="ECO:0000256" key="8">
    <source>
        <dbReference type="ARBA" id="ARBA00022723"/>
    </source>
</evidence>
<evidence type="ECO:0000256" key="14">
    <source>
        <dbReference type="HAMAP-Rule" id="MF_00451"/>
    </source>
</evidence>
<dbReference type="PANTHER" id="PTHR46161">
    <property type="entry name" value="NUCLEOSIDE DIPHOSPHATE KINASE"/>
    <property type="match status" value="1"/>
</dbReference>
<dbReference type="GO" id="GO:0046872">
    <property type="term" value="F:metal ion binding"/>
    <property type="evidence" value="ECO:0007669"/>
    <property type="project" value="UniProtKB-KW"/>
</dbReference>
<dbReference type="NCBIfam" id="NF001908">
    <property type="entry name" value="PRK00668.1"/>
    <property type="match status" value="1"/>
</dbReference>
<evidence type="ECO:0000256" key="15">
    <source>
        <dbReference type="PROSITE-ProRule" id="PRU00706"/>
    </source>
</evidence>
<dbReference type="GO" id="GO:0006183">
    <property type="term" value="P:GTP biosynthetic process"/>
    <property type="evidence" value="ECO:0007669"/>
    <property type="project" value="UniProtKB-UniRule"/>
</dbReference>
<dbReference type="InterPro" id="IPR023005">
    <property type="entry name" value="Nucleoside_diP_kinase_AS"/>
</dbReference>
<gene>
    <name evidence="14 19" type="primary">ndk</name>
    <name evidence="19" type="ORF">JW984_07535</name>
</gene>
<keyword evidence="5 14" id="KW-0963">Cytoplasm</keyword>
<dbReference type="SMART" id="SM00562">
    <property type="entry name" value="NDK"/>
    <property type="match status" value="1"/>
</dbReference>
<dbReference type="PRINTS" id="PR01243">
    <property type="entry name" value="NUCDPKINASE"/>
</dbReference>
<feature type="binding site" evidence="14 15">
    <location>
        <position position="58"/>
    </location>
    <ligand>
        <name>ATP</name>
        <dbReference type="ChEBI" id="CHEBI:30616"/>
    </ligand>
</feature>
<keyword evidence="7 14" id="KW-0808">Transferase</keyword>
<comment type="subcellular location">
    <subcellularLocation>
        <location evidence="1 14">Cytoplasm</location>
    </subcellularLocation>
</comment>
<evidence type="ECO:0000256" key="9">
    <source>
        <dbReference type="ARBA" id="ARBA00022741"/>
    </source>
</evidence>
<comment type="subunit">
    <text evidence="14">Homotetramer.</text>
</comment>
<dbReference type="InterPro" id="IPR001564">
    <property type="entry name" value="Nucleoside_diP_kinase"/>
</dbReference>
<dbReference type="GO" id="GO:0005524">
    <property type="term" value="F:ATP binding"/>
    <property type="evidence" value="ECO:0007669"/>
    <property type="project" value="UniProtKB-UniRule"/>
</dbReference>
<evidence type="ECO:0000313" key="20">
    <source>
        <dbReference type="Proteomes" id="UP000809273"/>
    </source>
</evidence>
<comment type="catalytic activity">
    <reaction evidence="14 17">
        <text>a 2'-deoxyribonucleoside 5'-diphosphate + ATP = a 2'-deoxyribonucleoside 5'-triphosphate + ADP</text>
        <dbReference type="Rhea" id="RHEA:44640"/>
        <dbReference type="ChEBI" id="CHEBI:30616"/>
        <dbReference type="ChEBI" id="CHEBI:61560"/>
        <dbReference type="ChEBI" id="CHEBI:73316"/>
        <dbReference type="ChEBI" id="CHEBI:456216"/>
        <dbReference type="EC" id="2.7.4.6"/>
    </reaction>
</comment>
<dbReference type="GO" id="GO:0006228">
    <property type="term" value="P:UTP biosynthetic process"/>
    <property type="evidence" value="ECO:0007669"/>
    <property type="project" value="UniProtKB-UniRule"/>
</dbReference>
<keyword evidence="11 14" id="KW-0067">ATP-binding</keyword>
<dbReference type="EMBL" id="JAFGIX010000035">
    <property type="protein sequence ID" value="MBN1573029.1"/>
    <property type="molecule type" value="Genomic_DNA"/>
</dbReference>
<keyword evidence="10 14" id="KW-0418">Kinase</keyword>
<evidence type="ECO:0000256" key="10">
    <source>
        <dbReference type="ARBA" id="ARBA00022777"/>
    </source>
</evidence>
<dbReference type="InterPro" id="IPR036850">
    <property type="entry name" value="NDK-like_dom_sf"/>
</dbReference>
<dbReference type="Gene3D" id="3.30.70.141">
    <property type="entry name" value="Nucleoside diphosphate kinase-like domain"/>
    <property type="match status" value="1"/>
</dbReference>
<feature type="binding site" evidence="14 15">
    <location>
        <position position="86"/>
    </location>
    <ligand>
        <name>ATP</name>
        <dbReference type="ChEBI" id="CHEBI:30616"/>
    </ligand>
</feature>
<keyword evidence="6 14" id="KW-0597">Phosphoprotein</keyword>
<comment type="similarity">
    <text evidence="2 14 15 16">Belongs to the NDK family.</text>
</comment>
<dbReference type="HAMAP" id="MF_00451">
    <property type="entry name" value="NDP_kinase"/>
    <property type="match status" value="1"/>
</dbReference>
<dbReference type="EC" id="2.7.4.6" evidence="3 14"/>
<evidence type="ECO:0000256" key="16">
    <source>
        <dbReference type="RuleBase" id="RU004011"/>
    </source>
</evidence>
<evidence type="ECO:0000256" key="6">
    <source>
        <dbReference type="ARBA" id="ARBA00022553"/>
    </source>
</evidence>
<evidence type="ECO:0000256" key="4">
    <source>
        <dbReference type="ARBA" id="ARBA00017632"/>
    </source>
</evidence>
<name>A0A9D8KF71_9DELT</name>
<evidence type="ECO:0000256" key="13">
    <source>
        <dbReference type="ARBA" id="ARBA00023080"/>
    </source>
</evidence>
<proteinExistence type="inferred from homology"/>
<sequence>MIEQTLSIIKPDGVKKSIIGEIVKTFEENGLKVVAMKMIHMSKREAEGFYAVHKDRPFFQSLTDFMSSGPSVVQVLEGENAIQRNRDIMGATDPAKAEPGTIRNKYGSSIEVNTVHGSDAPETAKTEIAYFFSDLEKFF</sequence>
<evidence type="ECO:0000256" key="12">
    <source>
        <dbReference type="ARBA" id="ARBA00022842"/>
    </source>
</evidence>
<reference evidence="19" key="1">
    <citation type="journal article" date="2021" name="Environ. Microbiol.">
        <title>Genomic characterization of three novel Desulfobacterota classes expand the metabolic and phylogenetic diversity of the phylum.</title>
        <authorList>
            <person name="Murphy C.L."/>
            <person name="Biggerstaff J."/>
            <person name="Eichhorn A."/>
            <person name="Ewing E."/>
            <person name="Shahan R."/>
            <person name="Soriano D."/>
            <person name="Stewart S."/>
            <person name="VanMol K."/>
            <person name="Walker R."/>
            <person name="Walters P."/>
            <person name="Elshahed M.S."/>
            <person name="Youssef N.H."/>
        </authorList>
    </citation>
    <scope>NUCLEOTIDE SEQUENCE</scope>
    <source>
        <strain evidence="19">Zod_Metabat.24</strain>
    </source>
</reference>
<evidence type="ECO:0000259" key="18">
    <source>
        <dbReference type="SMART" id="SM00562"/>
    </source>
</evidence>
<comment type="function">
    <text evidence="14">Major role in the synthesis of nucleoside triphosphates other than ATP. The ATP gamma phosphate is transferred to the NDP beta phosphate via a ping-pong mechanism, using a phosphorylated active-site intermediate.</text>
</comment>
<dbReference type="Proteomes" id="UP000809273">
    <property type="component" value="Unassembled WGS sequence"/>
</dbReference>
<evidence type="ECO:0000256" key="11">
    <source>
        <dbReference type="ARBA" id="ARBA00022840"/>
    </source>
</evidence>
<dbReference type="GO" id="GO:0004550">
    <property type="term" value="F:nucleoside diphosphate kinase activity"/>
    <property type="evidence" value="ECO:0007669"/>
    <property type="project" value="UniProtKB-UniRule"/>
</dbReference>
<dbReference type="PANTHER" id="PTHR46161:SF3">
    <property type="entry name" value="NUCLEOSIDE DIPHOSPHATE KINASE DDB_G0292928-RELATED"/>
    <property type="match status" value="1"/>
</dbReference>
<dbReference type="CDD" id="cd04413">
    <property type="entry name" value="NDPk_I"/>
    <property type="match status" value="1"/>
</dbReference>
<evidence type="ECO:0000256" key="17">
    <source>
        <dbReference type="RuleBase" id="RU004013"/>
    </source>
</evidence>
<keyword evidence="13 14" id="KW-0546">Nucleotide metabolism</keyword>
<dbReference type="PROSITE" id="PS00469">
    <property type="entry name" value="NDPK"/>
    <property type="match status" value="1"/>
</dbReference>
<keyword evidence="12 14" id="KW-0460">Magnesium</keyword>
<evidence type="ECO:0000256" key="3">
    <source>
        <dbReference type="ARBA" id="ARBA00012966"/>
    </source>
</evidence>